<evidence type="ECO:0000313" key="3">
    <source>
        <dbReference type="Proteomes" id="UP001627154"/>
    </source>
</evidence>
<dbReference type="AlphaFoldDB" id="A0ABD2WY92"/>
<keyword evidence="3" id="KW-1185">Reference proteome</keyword>
<comment type="caution">
    <text evidence="2">The sequence shown here is derived from an EMBL/GenBank/DDBJ whole genome shotgun (WGS) entry which is preliminary data.</text>
</comment>
<proteinExistence type="predicted"/>
<organism evidence="2 3">
    <name type="scientific">Trichogramma kaykai</name>
    <dbReference type="NCBI Taxonomy" id="54128"/>
    <lineage>
        <taxon>Eukaryota</taxon>
        <taxon>Metazoa</taxon>
        <taxon>Ecdysozoa</taxon>
        <taxon>Arthropoda</taxon>
        <taxon>Hexapoda</taxon>
        <taxon>Insecta</taxon>
        <taxon>Pterygota</taxon>
        <taxon>Neoptera</taxon>
        <taxon>Endopterygota</taxon>
        <taxon>Hymenoptera</taxon>
        <taxon>Apocrita</taxon>
        <taxon>Proctotrupomorpha</taxon>
        <taxon>Chalcidoidea</taxon>
        <taxon>Trichogrammatidae</taxon>
        <taxon>Trichogramma</taxon>
    </lineage>
</organism>
<protein>
    <submittedName>
        <fullName evidence="2">Uncharacterized protein</fullName>
    </submittedName>
</protein>
<feature type="signal peptide" evidence="1">
    <location>
        <begin position="1"/>
        <end position="23"/>
    </location>
</feature>
<evidence type="ECO:0000256" key="1">
    <source>
        <dbReference type="SAM" id="SignalP"/>
    </source>
</evidence>
<keyword evidence="1" id="KW-0732">Signal</keyword>
<dbReference type="EMBL" id="JBJJXI010000064">
    <property type="protein sequence ID" value="KAL3397436.1"/>
    <property type="molecule type" value="Genomic_DNA"/>
</dbReference>
<accession>A0ABD2WY92</accession>
<sequence length="176" mass="20623">MSSFPIWIKAIAICYCAIAISTANPIDPKLNNDWTAYKLIGQKEYEDSTYESVKSDLKVVRDFLKKNLEERIKVQKLFHPDLDHFTTKEIIELLDRRYPGFYPFWTSSGIQYIEKSLAEWDRYLQVVKKVNPELLKNKLIRAKNAAIDSILYVRHYHIKNINDKINAIQGLLSKKT</sequence>
<feature type="chain" id="PRO_5044832010" evidence="1">
    <location>
        <begin position="24"/>
        <end position="176"/>
    </location>
</feature>
<reference evidence="2 3" key="1">
    <citation type="journal article" date="2024" name="bioRxiv">
        <title>A reference genome for Trichogramma kaykai: A tiny desert-dwelling parasitoid wasp with competing sex-ratio distorters.</title>
        <authorList>
            <person name="Culotta J."/>
            <person name="Lindsey A.R."/>
        </authorList>
    </citation>
    <scope>NUCLEOTIDE SEQUENCE [LARGE SCALE GENOMIC DNA]</scope>
    <source>
        <strain evidence="2 3">KSX58</strain>
    </source>
</reference>
<gene>
    <name evidence="2" type="ORF">TKK_008777</name>
</gene>
<name>A0ABD2WY92_9HYME</name>
<dbReference type="Proteomes" id="UP001627154">
    <property type="component" value="Unassembled WGS sequence"/>
</dbReference>
<evidence type="ECO:0000313" key="2">
    <source>
        <dbReference type="EMBL" id="KAL3397436.1"/>
    </source>
</evidence>